<gene>
    <name evidence="1" type="ORF">LSAA_4499</name>
</gene>
<reference evidence="1" key="1">
    <citation type="submission" date="2021-02" db="EMBL/GenBank/DDBJ databases">
        <authorList>
            <person name="Bekaert M."/>
        </authorList>
    </citation>
    <scope>NUCLEOTIDE SEQUENCE</scope>
    <source>
        <strain evidence="1">IoA-00</strain>
    </source>
</reference>
<dbReference type="EMBL" id="HG994592">
    <property type="protein sequence ID" value="CAF2823998.1"/>
    <property type="molecule type" value="Genomic_DNA"/>
</dbReference>
<dbReference type="AlphaFoldDB" id="A0A7R8CHG2"/>
<evidence type="ECO:0000313" key="2">
    <source>
        <dbReference type="Proteomes" id="UP000675881"/>
    </source>
</evidence>
<evidence type="ECO:0000313" key="1">
    <source>
        <dbReference type="EMBL" id="CAF2823998.1"/>
    </source>
</evidence>
<organism evidence="1 2">
    <name type="scientific">Lepeophtheirus salmonis</name>
    <name type="common">Salmon louse</name>
    <name type="synonym">Caligus salmonis</name>
    <dbReference type="NCBI Taxonomy" id="72036"/>
    <lineage>
        <taxon>Eukaryota</taxon>
        <taxon>Metazoa</taxon>
        <taxon>Ecdysozoa</taxon>
        <taxon>Arthropoda</taxon>
        <taxon>Crustacea</taxon>
        <taxon>Multicrustacea</taxon>
        <taxon>Hexanauplia</taxon>
        <taxon>Copepoda</taxon>
        <taxon>Siphonostomatoida</taxon>
        <taxon>Caligidae</taxon>
        <taxon>Lepeophtheirus</taxon>
    </lineage>
</organism>
<dbReference type="PANTHER" id="PTHR31362:SF0">
    <property type="entry name" value="EXOSTOSIN DOMAIN-CONTAINING PROTEIN-RELATED"/>
    <property type="match status" value="1"/>
</dbReference>
<name>A0A7R8CHG2_LEPSM</name>
<sequence>MKILTDLKCKKWAVLKTINGPSQTVRRFSYDLSWCLVIIGDVDSYKKDYKLNSSSLGSNIIFLNDKDQLKIGSPFVSGLPWRSFGQKNIGYFYGIALGAEIIYDFDDDHMHKFWFPDFLPKGNMKAINDFNSLNITFKNVQTLNKKQLSNLKLDNSNPIGVLQSLAENEPDVDVIYRLTQITPFNFKPHKLKEPGIILPFGIYTPYNAQAILQFPPGYWALYLPISVSGRVSDILRSYIAKRLFDIFKIRAGFISYPLLVQTRNNHNFLADFNAEISLYKKVCVLLNYLDLYEHKENAFGPEIILNLWIRLYERGICRTKMASSTLEHWLYVSTSQERQQYIDPKVTF</sequence>
<dbReference type="InterPro" id="IPR005049">
    <property type="entry name" value="STL-like"/>
</dbReference>
<protein>
    <submittedName>
        <fullName evidence="1">(salmon louse) hypothetical protein</fullName>
    </submittedName>
</protein>
<dbReference type="Proteomes" id="UP000675881">
    <property type="component" value="Chromosome 13"/>
</dbReference>
<dbReference type="OrthoDB" id="408493at2759"/>
<dbReference type="PANTHER" id="PTHR31362">
    <property type="entry name" value="GLYCOSYLTRANSFERASE STELLO1-RELATED"/>
    <property type="match status" value="1"/>
</dbReference>
<proteinExistence type="predicted"/>
<accession>A0A7R8CHG2</accession>
<keyword evidence="2" id="KW-1185">Reference proteome</keyword>